<proteinExistence type="predicted"/>
<evidence type="ECO:0000313" key="1">
    <source>
        <dbReference type="EMBL" id="QHN42184.1"/>
    </source>
</evidence>
<dbReference type="AlphaFoldDB" id="A0A857MI05"/>
<name>A0A857MI05_9ACTN</name>
<reference evidence="1" key="1">
    <citation type="journal article" date="2021" name="Nat. Microbiol.">
        <title>Cocultivation of an ultrasmall environmental parasitic bacterium with lytic ability against bacteria associated with wastewater foams.</title>
        <authorList>
            <person name="Batinovic S."/>
            <person name="Rose J.J.A."/>
            <person name="Ratcliffe J."/>
            <person name="Seviour R.J."/>
            <person name="Petrovski S."/>
        </authorList>
    </citation>
    <scope>NUCLEOTIDE SEQUENCE</scope>
    <source>
        <strain evidence="1">CON44</strain>
    </source>
</reference>
<protein>
    <submittedName>
        <fullName evidence="1">Uncharacterized protein</fullName>
    </submittedName>
</protein>
<organism evidence="1">
    <name type="scientific">Gordonia amarae</name>
    <dbReference type="NCBI Taxonomy" id="36821"/>
    <lineage>
        <taxon>Bacteria</taxon>
        <taxon>Bacillati</taxon>
        <taxon>Actinomycetota</taxon>
        <taxon>Actinomycetes</taxon>
        <taxon>Mycobacteriales</taxon>
        <taxon>Gordoniaceae</taxon>
        <taxon>Gordonia</taxon>
    </lineage>
</organism>
<dbReference type="EMBL" id="CP045810">
    <property type="protein sequence ID" value="QHN42184.1"/>
    <property type="molecule type" value="Genomic_DNA"/>
</dbReference>
<gene>
    <name evidence="1" type="ORF">GII30_20420</name>
</gene>
<accession>A0A857MI05</accession>
<sequence>MFVSEQTAPDTPYSVVILKPGPEHGSDAVPDSELLVGWINNFAAPEGRLPALLEAGDNPLISGIAVIPAGVEAATAIVAADPAVVAGRYTFEVHPADGFPV</sequence>